<keyword evidence="2" id="KW-1185">Reference proteome</keyword>
<gene>
    <name evidence="1" type="ORF">SAMN05192529_1319</name>
</gene>
<reference evidence="1 2" key="1">
    <citation type="submission" date="2016-10" db="EMBL/GenBank/DDBJ databases">
        <authorList>
            <person name="de Groot N.N."/>
        </authorList>
    </citation>
    <scope>NUCLEOTIDE SEQUENCE [LARGE SCALE GENOMIC DNA]</scope>
    <source>
        <strain evidence="1 2">Vu-144</strain>
    </source>
</reference>
<name>A0A1H4CEQ6_9BACT</name>
<dbReference type="STRING" id="551991.SAMN05192529_1319"/>
<dbReference type="AlphaFoldDB" id="A0A1H4CEQ6"/>
<protein>
    <submittedName>
        <fullName evidence="1">Uncharacterized protein</fullName>
    </submittedName>
</protein>
<organism evidence="1 2">
    <name type="scientific">Arachidicoccus rhizosphaerae</name>
    <dbReference type="NCBI Taxonomy" id="551991"/>
    <lineage>
        <taxon>Bacteria</taxon>
        <taxon>Pseudomonadati</taxon>
        <taxon>Bacteroidota</taxon>
        <taxon>Chitinophagia</taxon>
        <taxon>Chitinophagales</taxon>
        <taxon>Chitinophagaceae</taxon>
        <taxon>Arachidicoccus</taxon>
    </lineage>
</organism>
<evidence type="ECO:0000313" key="2">
    <source>
        <dbReference type="Proteomes" id="UP000199041"/>
    </source>
</evidence>
<dbReference type="EMBL" id="FNQY01000031">
    <property type="protein sequence ID" value="SEA58838.1"/>
    <property type="molecule type" value="Genomic_DNA"/>
</dbReference>
<dbReference type="Proteomes" id="UP000199041">
    <property type="component" value="Unassembled WGS sequence"/>
</dbReference>
<proteinExistence type="predicted"/>
<evidence type="ECO:0000313" key="1">
    <source>
        <dbReference type="EMBL" id="SEA58838.1"/>
    </source>
</evidence>
<accession>A0A1H4CEQ6</accession>
<sequence>MNITHIEINTGRVKDLDKWRRYNYMNCKPILRKYLPMFINKWQKGDYITIKELNKVDRELNDFLYTNKIKVSVSRENIIKFIKEEYGACNIKLGGKTGERRGFYFGNNPEESGATKTYTLKIKGLTATQILEVKELINNFKVANLAS</sequence>